<evidence type="ECO:0000313" key="2">
    <source>
        <dbReference type="EMBL" id="RMC22688.1"/>
    </source>
</evidence>
<accession>A0A3M0LBA0</accession>
<keyword evidence="3" id="KW-1185">Reference proteome</keyword>
<feature type="region of interest" description="Disordered" evidence="1">
    <location>
        <begin position="125"/>
        <end position="191"/>
    </location>
</feature>
<dbReference type="Proteomes" id="UP000269221">
    <property type="component" value="Unassembled WGS sequence"/>
</dbReference>
<dbReference type="EMBL" id="QRBI01000045">
    <property type="protein sequence ID" value="RMC22688.1"/>
    <property type="molecule type" value="Genomic_DNA"/>
</dbReference>
<reference evidence="2 3" key="1">
    <citation type="submission" date="2018-07" db="EMBL/GenBank/DDBJ databases">
        <title>A high quality draft genome assembly of the barn swallow (H. rustica rustica).</title>
        <authorList>
            <person name="Formenti G."/>
            <person name="Chiara M."/>
            <person name="Poveda L."/>
            <person name="Francoijs K.-J."/>
            <person name="Bonisoli-Alquati A."/>
            <person name="Canova L."/>
            <person name="Gianfranceschi L."/>
            <person name="Horner D.S."/>
            <person name="Saino N."/>
        </authorList>
    </citation>
    <scope>NUCLEOTIDE SEQUENCE [LARGE SCALE GENOMIC DNA]</scope>
    <source>
        <strain evidence="2">Chelidonia</strain>
        <tissue evidence="2">Blood</tissue>
    </source>
</reference>
<protein>
    <submittedName>
        <fullName evidence="2">Uncharacterized protein</fullName>
    </submittedName>
</protein>
<evidence type="ECO:0000256" key="1">
    <source>
        <dbReference type="SAM" id="MobiDB-lite"/>
    </source>
</evidence>
<evidence type="ECO:0000313" key="3">
    <source>
        <dbReference type="Proteomes" id="UP000269221"/>
    </source>
</evidence>
<organism evidence="2 3">
    <name type="scientific">Hirundo rustica rustica</name>
    <dbReference type="NCBI Taxonomy" id="333673"/>
    <lineage>
        <taxon>Eukaryota</taxon>
        <taxon>Metazoa</taxon>
        <taxon>Chordata</taxon>
        <taxon>Craniata</taxon>
        <taxon>Vertebrata</taxon>
        <taxon>Euteleostomi</taxon>
        <taxon>Archelosauria</taxon>
        <taxon>Archosauria</taxon>
        <taxon>Dinosauria</taxon>
        <taxon>Saurischia</taxon>
        <taxon>Theropoda</taxon>
        <taxon>Coelurosauria</taxon>
        <taxon>Aves</taxon>
        <taxon>Neognathae</taxon>
        <taxon>Neoaves</taxon>
        <taxon>Telluraves</taxon>
        <taxon>Australaves</taxon>
        <taxon>Passeriformes</taxon>
        <taxon>Sylvioidea</taxon>
        <taxon>Hirundinidae</taxon>
        <taxon>Hirundo</taxon>
    </lineage>
</organism>
<proteinExistence type="predicted"/>
<dbReference type="AlphaFoldDB" id="A0A3M0LBA0"/>
<dbReference type="OrthoDB" id="10638441at2759"/>
<name>A0A3M0LBA0_HIRRU</name>
<sequence length="297" mass="32728">MRKGGAKRRRLPSNAAHARWCVPLLGNGGSIAVPLPEFPEFPNFSNPGGWKRHREKRHRESSRGFFPPGSSHDGMWDGAGMRGRGWDGIPGMLRVREVSKERWDEILGSWEVSVPVEWCLGLTVSGSRPEPSRDSGIQDAQDPSRGVFMEFGDGKGKGDPSWSAEIPRNSRNSFSRRNRDGAGSNPGEGFGIRAWNARTGNGSHRQRVGILWNFGILGRNSRPGWNSQRIPGSPAVSEGGFGSPWDGGKCPWDGIEGPWIPSQTIPGFWDPGRSGSIPRGFYGIRGWEREGRPFLEC</sequence>
<gene>
    <name evidence="2" type="ORF">DUI87_00309</name>
</gene>
<comment type="caution">
    <text evidence="2">The sequence shown here is derived from an EMBL/GenBank/DDBJ whole genome shotgun (WGS) entry which is preliminary data.</text>
</comment>